<reference evidence="1" key="2">
    <citation type="journal article" date="2021" name="PeerJ">
        <title>Extensive microbial diversity within the chicken gut microbiome revealed by metagenomics and culture.</title>
        <authorList>
            <person name="Gilroy R."/>
            <person name="Ravi A."/>
            <person name="Getino M."/>
            <person name="Pursley I."/>
            <person name="Horton D.L."/>
            <person name="Alikhan N.F."/>
            <person name="Baker D."/>
            <person name="Gharbi K."/>
            <person name="Hall N."/>
            <person name="Watson M."/>
            <person name="Adriaenssens E.M."/>
            <person name="Foster-Nyarko E."/>
            <person name="Jarju S."/>
            <person name="Secka A."/>
            <person name="Antonio M."/>
            <person name="Oren A."/>
            <person name="Chaudhuri R.R."/>
            <person name="La Ragione R."/>
            <person name="Hildebrand F."/>
            <person name="Pallen M.J."/>
        </authorList>
    </citation>
    <scope>NUCLEOTIDE SEQUENCE</scope>
    <source>
        <strain evidence="1">10192</strain>
    </source>
</reference>
<sequence>MDKIKGKEAKPLAKVKAEQVTKFLNSIAALGLDIKPEDIMSSNGTLNPNFKVDENGNISFRDLKAYVNGNAPEYFETQAGGWARANSYLKVIVAQNPKHLPGDDINLPHIKDIEKPHHIILPHYPGREQEFPIGGPGKYIEPSEASYILKKEQA</sequence>
<name>A0A9D9H1D3_9BACT</name>
<proteinExistence type="predicted"/>
<gene>
    <name evidence="1" type="ORF">IAC76_07480</name>
</gene>
<evidence type="ECO:0000313" key="1">
    <source>
        <dbReference type="EMBL" id="MBO8431213.1"/>
    </source>
</evidence>
<protein>
    <submittedName>
        <fullName evidence="1">Uncharacterized protein</fullName>
    </submittedName>
</protein>
<dbReference type="EMBL" id="JADIND010000166">
    <property type="protein sequence ID" value="MBO8431213.1"/>
    <property type="molecule type" value="Genomic_DNA"/>
</dbReference>
<comment type="caution">
    <text evidence="1">The sequence shown here is derived from an EMBL/GenBank/DDBJ whole genome shotgun (WGS) entry which is preliminary data.</text>
</comment>
<dbReference type="AlphaFoldDB" id="A0A9D9H1D3"/>
<dbReference type="Proteomes" id="UP000823632">
    <property type="component" value="Unassembled WGS sequence"/>
</dbReference>
<accession>A0A9D9H1D3</accession>
<organism evidence="1 2">
    <name type="scientific">Candidatus Scatousia excrementipullorum</name>
    <dbReference type="NCBI Taxonomy" id="2840936"/>
    <lineage>
        <taxon>Bacteria</taxon>
        <taxon>Candidatus Scatousia</taxon>
    </lineage>
</organism>
<reference evidence="1" key="1">
    <citation type="submission" date="2020-10" db="EMBL/GenBank/DDBJ databases">
        <authorList>
            <person name="Gilroy R."/>
        </authorList>
    </citation>
    <scope>NUCLEOTIDE SEQUENCE</scope>
    <source>
        <strain evidence="1">10192</strain>
    </source>
</reference>
<evidence type="ECO:0000313" key="2">
    <source>
        <dbReference type="Proteomes" id="UP000823632"/>
    </source>
</evidence>